<organism evidence="4 5">
    <name type="scientific">Lactuca sativa</name>
    <name type="common">Garden lettuce</name>
    <dbReference type="NCBI Taxonomy" id="4236"/>
    <lineage>
        <taxon>Eukaryota</taxon>
        <taxon>Viridiplantae</taxon>
        <taxon>Streptophyta</taxon>
        <taxon>Embryophyta</taxon>
        <taxon>Tracheophyta</taxon>
        <taxon>Spermatophyta</taxon>
        <taxon>Magnoliopsida</taxon>
        <taxon>eudicotyledons</taxon>
        <taxon>Gunneridae</taxon>
        <taxon>Pentapetalae</taxon>
        <taxon>asterids</taxon>
        <taxon>campanulids</taxon>
        <taxon>Asterales</taxon>
        <taxon>Asteraceae</taxon>
        <taxon>Cichorioideae</taxon>
        <taxon>Cichorieae</taxon>
        <taxon>Lactucinae</taxon>
        <taxon>Lactuca</taxon>
    </lineage>
</organism>
<accession>A0A9R1VHM1</accession>
<gene>
    <name evidence="4" type="ORF">LSAT_V11C500238400</name>
</gene>
<dbReference type="AlphaFoldDB" id="A0A9R1VHM1"/>
<evidence type="ECO:0000313" key="4">
    <source>
        <dbReference type="EMBL" id="KAJ0206345.1"/>
    </source>
</evidence>
<feature type="domain" description="PB1-like" evidence="3">
    <location>
        <begin position="159"/>
        <end position="258"/>
    </location>
</feature>
<dbReference type="Proteomes" id="UP000235145">
    <property type="component" value="Unassembled WGS sequence"/>
</dbReference>
<evidence type="ECO:0000313" key="5">
    <source>
        <dbReference type="Proteomes" id="UP000235145"/>
    </source>
</evidence>
<reference evidence="4 5" key="1">
    <citation type="journal article" date="2017" name="Nat. Commun.">
        <title>Genome assembly with in vitro proximity ligation data and whole-genome triplication in lettuce.</title>
        <authorList>
            <person name="Reyes-Chin-Wo S."/>
            <person name="Wang Z."/>
            <person name="Yang X."/>
            <person name="Kozik A."/>
            <person name="Arikit S."/>
            <person name="Song C."/>
            <person name="Xia L."/>
            <person name="Froenicke L."/>
            <person name="Lavelle D.O."/>
            <person name="Truco M.J."/>
            <person name="Xia R."/>
            <person name="Zhu S."/>
            <person name="Xu C."/>
            <person name="Xu H."/>
            <person name="Xu X."/>
            <person name="Cox K."/>
            <person name="Korf I."/>
            <person name="Meyers B.C."/>
            <person name="Michelmore R.W."/>
        </authorList>
    </citation>
    <scope>NUCLEOTIDE SEQUENCE [LARGE SCALE GENOMIC DNA]</scope>
    <source>
        <strain evidence="5">cv. Salinas</strain>
        <tissue evidence="4">Seedlings</tissue>
    </source>
</reference>
<proteinExistence type="predicted"/>
<feature type="domain" description="MULE transposase" evidence="2">
    <location>
        <begin position="707"/>
        <end position="777"/>
    </location>
</feature>
<evidence type="ECO:0000256" key="1">
    <source>
        <dbReference type="SAM" id="MobiDB-lite"/>
    </source>
</evidence>
<sequence length="781" mass="89006">MTEGYDNYFTLKIHYNGVFTKAPGRKYIDAVVAYVDDVDTDLFSVHELDDMVRELGYKTEQTLYYHFCIPEYPLEYGLMPLGNDQDVLKIVSYVPKHRLIMVYIETGQTRVASYYKSPSKVVIEELGPDRKIVIVLSIWCFREKFVTVEDLGKRYEGYDNYFTLKIHYNGVFTKAPGRKYIDAVVAYVDDVDTDLFSVHELDDMVRELGYKTEQTIYYHFCIPEYPLEYGLMPLGNDQDVLKMVSYVPKHRLIMVYIETGQTRVASYYKSPSKVVIEELGPDSVSHEMNRKKPCRREAGSCSRKLDLNKSMNPDYEQSQVLDVIEGHDYSKSILPFIRSQGKQSHEPSCQADDGANITTVDDYEPFIEDYSLYVDYDVEINGMVSDDSGEAFYSESGHGSEDSGDDSDDSEYNVDESNIQFDVDVDMSEFHNAVDVDEHGILNNHSKYEGIDMVDDESEVIVTDDYQFAGFHEDDRKRLLKELSKSSTCSHGEVHVKPFQIGQVFKTKLDVKNYLNSHAIAIRRSLYLVKNDKIRIRVKCKGVVSKPSTGVDGGGPSTRSRAKCKGKDAIANKVQDEHKCLQTRAVKACTSRYAANLIVQQIQSNPKIPVKALHEELCKKLEVGMSLQKVARAKSMVERIISGDYQVQYGFLRDYVLELLNTNPGTTVRIDVYPETSLSMTTRTFRRIYICLGALKLGFKYGLRYFLGLDGTFMKGLYPVQVLTVVGLDSNNGIYPVAYAVIETESTSNWTWFLELLGEYLDLGPNSNFSFISDRQKMCIT</sequence>
<dbReference type="InterPro" id="IPR018289">
    <property type="entry name" value="MULE_transposase_dom"/>
</dbReference>
<dbReference type="Pfam" id="PF10551">
    <property type="entry name" value="MULE"/>
    <property type="match status" value="1"/>
</dbReference>
<dbReference type="Pfam" id="PF26130">
    <property type="entry name" value="PB1-like"/>
    <property type="match status" value="2"/>
</dbReference>
<feature type="compositionally biased region" description="Acidic residues" evidence="1">
    <location>
        <begin position="402"/>
        <end position="413"/>
    </location>
</feature>
<name>A0A9R1VHM1_LACSA</name>
<dbReference type="PANTHER" id="PTHR31973:SF190">
    <property type="entry name" value="MULE TRANSPOSASE DOMAIN-CONTAINING PROTEIN"/>
    <property type="match status" value="1"/>
</dbReference>
<dbReference type="EMBL" id="NBSK02000005">
    <property type="protein sequence ID" value="KAJ0206345.1"/>
    <property type="molecule type" value="Genomic_DNA"/>
</dbReference>
<keyword evidence="5" id="KW-1185">Reference proteome</keyword>
<evidence type="ECO:0000259" key="3">
    <source>
        <dbReference type="Pfam" id="PF26130"/>
    </source>
</evidence>
<dbReference type="InterPro" id="IPR058594">
    <property type="entry name" value="PB1-like_dom_pln"/>
</dbReference>
<evidence type="ECO:0000259" key="2">
    <source>
        <dbReference type="Pfam" id="PF10551"/>
    </source>
</evidence>
<feature type="region of interest" description="Disordered" evidence="1">
    <location>
        <begin position="387"/>
        <end position="413"/>
    </location>
</feature>
<evidence type="ECO:0008006" key="6">
    <source>
        <dbReference type="Google" id="ProtNLM"/>
    </source>
</evidence>
<comment type="caution">
    <text evidence="4">The sequence shown here is derived from an EMBL/GenBank/DDBJ whole genome shotgun (WGS) entry which is preliminary data.</text>
</comment>
<feature type="domain" description="PB1-like" evidence="3">
    <location>
        <begin position="6"/>
        <end position="105"/>
    </location>
</feature>
<dbReference type="PANTHER" id="PTHR31973">
    <property type="entry name" value="POLYPROTEIN, PUTATIVE-RELATED"/>
    <property type="match status" value="1"/>
</dbReference>
<protein>
    <recommendedName>
        <fullName evidence="6">MULE transposase domain-containing protein</fullName>
    </recommendedName>
</protein>